<gene>
    <name evidence="2" type="ORF">EVG22_32445</name>
</gene>
<feature type="chain" id="PRO_5030762101" evidence="1">
    <location>
        <begin position="27"/>
        <end position="56"/>
    </location>
</feature>
<dbReference type="EMBL" id="CP035727">
    <property type="protein sequence ID" value="QQY96010.1"/>
    <property type="molecule type" value="Genomic_DNA"/>
</dbReference>
<accession>A0A7U1GDZ6</accession>
<name>A0A7U1GDZ6_BACTU</name>
<sequence>MNTIKKLFLSSMVCILLFSTLGTAYAGVAPHRYQANRTGCPQNEIPMFKKNCTSNC</sequence>
<proteinExistence type="predicted"/>
<keyword evidence="1" id="KW-0732">Signal</keyword>
<protein>
    <submittedName>
        <fullName evidence="2">Uncharacterized protein</fullName>
    </submittedName>
</protein>
<feature type="signal peptide" evidence="1">
    <location>
        <begin position="1"/>
        <end position="26"/>
    </location>
</feature>
<dbReference type="Proteomes" id="UP000501374">
    <property type="component" value="Chromosome"/>
</dbReference>
<dbReference type="RefSeq" id="WP_172555557.1">
    <property type="nucleotide sequence ID" value="NZ_CP035727.2"/>
</dbReference>
<evidence type="ECO:0000313" key="2">
    <source>
        <dbReference type="EMBL" id="QQY96010.1"/>
    </source>
</evidence>
<organism evidence="2">
    <name type="scientific">Bacillus thuringiensis serovar andalousiensis</name>
    <dbReference type="NCBI Taxonomy" id="257985"/>
    <lineage>
        <taxon>Bacteria</taxon>
        <taxon>Bacillati</taxon>
        <taxon>Bacillota</taxon>
        <taxon>Bacilli</taxon>
        <taxon>Bacillales</taxon>
        <taxon>Bacillaceae</taxon>
        <taxon>Bacillus</taxon>
        <taxon>Bacillus cereus group</taxon>
    </lineage>
</organism>
<reference evidence="2" key="1">
    <citation type="submission" date="2020-12" db="EMBL/GenBank/DDBJ databases">
        <title>Identification and Characterization of Andalusicin N terminally Dimethylated Class III Lantibiotic from Bacillus thuringiensis sv. andalusiensis.</title>
        <authorList>
            <person name="Grigoreva A."/>
            <person name="Andreeva J."/>
            <person name="Serebryakova M."/>
            <person name="Garcia A.H."/>
            <person name="Slonova D."/>
            <person name="Nair S.K."/>
            <person name="Lippens G."/>
            <person name="Severinov K."/>
            <person name="Dubiley S."/>
        </authorList>
    </citation>
    <scope>NUCLEOTIDE SEQUENCE</scope>
    <source>
        <strain evidence="2">NRRL B-23139</strain>
    </source>
</reference>
<evidence type="ECO:0000256" key="1">
    <source>
        <dbReference type="SAM" id="SignalP"/>
    </source>
</evidence>
<dbReference type="AlphaFoldDB" id="A0A7U1GDZ6"/>